<sequence length="186" mass="20277">MSGAGIRRFQVVELLVELDKRMNERELTLSIRVVGGSALLLHGLIDRATEDIDAYYSHQAEVEEIIGAMAKEFGLPKKWLNSSAAAFIPDNAGWTAAPDSVLAHVKLADLPTLTAMKLAAERDKDILDLGHLVNALGLNDPSEILDLAYEKYGEDSIPLSQGRANYEIVAAEALSAARRFKASKNF</sequence>
<dbReference type="EMBL" id="BMKX01000012">
    <property type="protein sequence ID" value="GGJ72398.1"/>
    <property type="molecule type" value="Genomic_DNA"/>
</dbReference>
<dbReference type="RefSeq" id="WP_188687295.1">
    <property type="nucleotide sequence ID" value="NZ_BMKX01000012.1"/>
</dbReference>
<protein>
    <recommendedName>
        <fullName evidence="1">DUF6036 domain-containing protein</fullName>
    </recommendedName>
</protein>
<comment type="caution">
    <text evidence="2">The sequence shown here is derived from an EMBL/GenBank/DDBJ whole genome shotgun (WGS) entry which is preliminary data.</text>
</comment>
<feature type="domain" description="DUF6036" evidence="1">
    <location>
        <begin position="15"/>
        <end position="129"/>
    </location>
</feature>
<evidence type="ECO:0000313" key="2">
    <source>
        <dbReference type="EMBL" id="GGJ72398.1"/>
    </source>
</evidence>
<dbReference type="Proteomes" id="UP000606115">
    <property type="component" value="Unassembled WGS sequence"/>
</dbReference>
<name>A0ABQ2DTL8_9MICC</name>
<organism evidence="2 3">
    <name type="scientific">Glutamicibacter ardleyensis</name>
    <dbReference type="NCBI Taxonomy" id="225894"/>
    <lineage>
        <taxon>Bacteria</taxon>
        <taxon>Bacillati</taxon>
        <taxon>Actinomycetota</taxon>
        <taxon>Actinomycetes</taxon>
        <taxon>Micrococcales</taxon>
        <taxon>Micrococcaceae</taxon>
        <taxon>Glutamicibacter</taxon>
    </lineage>
</organism>
<accession>A0ABQ2DTL8</accession>
<dbReference type="GeneID" id="303305751"/>
<dbReference type="InterPro" id="IPR045792">
    <property type="entry name" value="DUF6036"/>
</dbReference>
<dbReference type="Pfam" id="PF19502">
    <property type="entry name" value="DUF6036"/>
    <property type="match status" value="1"/>
</dbReference>
<gene>
    <name evidence="2" type="primary">ycgI</name>
    <name evidence="2" type="ORF">GCM10007173_34170</name>
</gene>
<evidence type="ECO:0000313" key="3">
    <source>
        <dbReference type="Proteomes" id="UP000606115"/>
    </source>
</evidence>
<reference evidence="3" key="1">
    <citation type="journal article" date="2019" name="Int. J. Syst. Evol. Microbiol.">
        <title>The Global Catalogue of Microorganisms (GCM) 10K type strain sequencing project: providing services to taxonomists for standard genome sequencing and annotation.</title>
        <authorList>
            <consortium name="The Broad Institute Genomics Platform"/>
            <consortium name="The Broad Institute Genome Sequencing Center for Infectious Disease"/>
            <person name="Wu L."/>
            <person name="Ma J."/>
        </authorList>
    </citation>
    <scope>NUCLEOTIDE SEQUENCE [LARGE SCALE GENOMIC DNA]</scope>
    <source>
        <strain evidence="3">CGMCC 1.3685</strain>
    </source>
</reference>
<evidence type="ECO:0000259" key="1">
    <source>
        <dbReference type="Pfam" id="PF19502"/>
    </source>
</evidence>
<keyword evidence="3" id="KW-1185">Reference proteome</keyword>
<proteinExistence type="predicted"/>